<evidence type="ECO:0000313" key="4">
    <source>
        <dbReference type="Proteomes" id="UP000078200"/>
    </source>
</evidence>
<proteinExistence type="predicted"/>
<protein>
    <recommendedName>
        <fullName evidence="5">Secreted protein</fullName>
    </recommendedName>
</protein>
<keyword evidence="2" id="KW-0732">Signal</keyword>
<reference evidence="3" key="1">
    <citation type="submission" date="2020-05" db="UniProtKB">
        <authorList>
            <consortium name="EnsemblMetazoa"/>
        </authorList>
    </citation>
    <scope>IDENTIFICATION</scope>
    <source>
        <strain evidence="3">TTRI</strain>
    </source>
</reference>
<keyword evidence="4" id="KW-1185">Reference proteome</keyword>
<evidence type="ECO:0000313" key="3">
    <source>
        <dbReference type="EnsemblMetazoa" id="GAUT031998-PA"/>
    </source>
</evidence>
<feature type="chain" id="PRO_5008399305" description="Secreted protein" evidence="2">
    <location>
        <begin position="23"/>
        <end position="134"/>
    </location>
</feature>
<evidence type="ECO:0000256" key="2">
    <source>
        <dbReference type="SAM" id="SignalP"/>
    </source>
</evidence>
<dbReference type="VEuPathDB" id="VectorBase:GAUT031998"/>
<organism evidence="3 4">
    <name type="scientific">Glossina austeni</name>
    <name type="common">Savannah tsetse fly</name>
    <dbReference type="NCBI Taxonomy" id="7395"/>
    <lineage>
        <taxon>Eukaryota</taxon>
        <taxon>Metazoa</taxon>
        <taxon>Ecdysozoa</taxon>
        <taxon>Arthropoda</taxon>
        <taxon>Hexapoda</taxon>
        <taxon>Insecta</taxon>
        <taxon>Pterygota</taxon>
        <taxon>Neoptera</taxon>
        <taxon>Endopterygota</taxon>
        <taxon>Diptera</taxon>
        <taxon>Brachycera</taxon>
        <taxon>Muscomorpha</taxon>
        <taxon>Hippoboscoidea</taxon>
        <taxon>Glossinidae</taxon>
        <taxon>Glossina</taxon>
    </lineage>
</organism>
<keyword evidence="1" id="KW-0472">Membrane</keyword>
<sequence>MRLYKISLCVLLVFITRYNKNAKQCIYYQTAPCAYVQKHIHCVERDTHLHSIIEPCWAKRAKLLRNQLLETQLKVIHNYSMDQKVFKGLLIYFVYCTIFKFMLIVQSWAAAYTHISHIYLYFDYITGRMYEWNF</sequence>
<accession>A0A1A9VBK5</accession>
<dbReference type="EnsemblMetazoa" id="GAUT031998-RA">
    <property type="protein sequence ID" value="GAUT031998-PA"/>
    <property type="gene ID" value="GAUT031998"/>
</dbReference>
<evidence type="ECO:0000256" key="1">
    <source>
        <dbReference type="SAM" id="Phobius"/>
    </source>
</evidence>
<dbReference type="Proteomes" id="UP000078200">
    <property type="component" value="Unassembled WGS sequence"/>
</dbReference>
<name>A0A1A9VBK5_GLOAU</name>
<evidence type="ECO:0008006" key="5">
    <source>
        <dbReference type="Google" id="ProtNLM"/>
    </source>
</evidence>
<feature type="signal peptide" evidence="2">
    <location>
        <begin position="1"/>
        <end position="22"/>
    </location>
</feature>
<feature type="transmembrane region" description="Helical" evidence="1">
    <location>
        <begin position="89"/>
        <end position="111"/>
    </location>
</feature>
<keyword evidence="1" id="KW-1133">Transmembrane helix</keyword>
<dbReference type="AlphaFoldDB" id="A0A1A9VBK5"/>
<keyword evidence="1" id="KW-0812">Transmembrane</keyword>